<gene>
    <name evidence="2" type="ORF">NJD11_06580</name>
</gene>
<dbReference type="RefSeq" id="WP_319078597.1">
    <property type="nucleotide sequence ID" value="NZ_JAMYEC010000003.1"/>
</dbReference>
<accession>A0ABU4KNM0</accession>
<evidence type="ECO:0000256" key="1">
    <source>
        <dbReference type="SAM" id="MobiDB-lite"/>
    </source>
</evidence>
<evidence type="ECO:0000313" key="3">
    <source>
        <dbReference type="Proteomes" id="UP001272940"/>
    </source>
</evidence>
<feature type="compositionally biased region" description="Basic and acidic residues" evidence="1">
    <location>
        <begin position="16"/>
        <end position="44"/>
    </location>
</feature>
<protein>
    <submittedName>
        <fullName evidence="2">Uncharacterized protein</fullName>
    </submittedName>
</protein>
<dbReference type="EMBL" id="JAMYEC010000003">
    <property type="protein sequence ID" value="MDX2334603.1"/>
    <property type="molecule type" value="Genomic_DNA"/>
</dbReference>
<feature type="compositionally biased region" description="Polar residues" evidence="1">
    <location>
        <begin position="1"/>
        <end position="15"/>
    </location>
</feature>
<reference evidence="2 3" key="1">
    <citation type="journal article" date="2023" name="FEMS Microbes">
        <title>Whole genomes of deep-sea sponge-associated bacteria exhibit high novel natural product potential.</title>
        <authorList>
            <person name="Hesketh-Best P.J."/>
            <person name="January G.G."/>
            <person name="Koch M.J."/>
            <person name="Warburton P.J."/>
            <person name="Howell K.L."/>
            <person name="Upton M."/>
        </authorList>
    </citation>
    <scope>NUCLEOTIDE SEQUENCE [LARGE SCALE GENOMIC DNA]</scope>
    <source>
        <strain evidence="2 3">PC206-O</strain>
    </source>
</reference>
<organism evidence="2 3">
    <name type="scientific">Brevundimonas vesicularis</name>
    <name type="common">Pseudomonas vesicularis</name>
    <dbReference type="NCBI Taxonomy" id="41276"/>
    <lineage>
        <taxon>Bacteria</taxon>
        <taxon>Pseudomonadati</taxon>
        <taxon>Pseudomonadota</taxon>
        <taxon>Alphaproteobacteria</taxon>
        <taxon>Caulobacterales</taxon>
        <taxon>Caulobacteraceae</taxon>
        <taxon>Brevundimonas</taxon>
    </lineage>
</organism>
<dbReference type="Proteomes" id="UP001272940">
    <property type="component" value="Unassembled WGS sequence"/>
</dbReference>
<name>A0ABU4KNM0_BREVE</name>
<keyword evidence="3" id="KW-1185">Reference proteome</keyword>
<sequence>MANHSPTPDNYVQNKTWDEVVEGKPGEPIDDFGDKTPEPEENAARKNGGGAKKPA</sequence>
<evidence type="ECO:0000313" key="2">
    <source>
        <dbReference type="EMBL" id="MDX2334603.1"/>
    </source>
</evidence>
<proteinExistence type="predicted"/>
<feature type="region of interest" description="Disordered" evidence="1">
    <location>
        <begin position="1"/>
        <end position="55"/>
    </location>
</feature>
<comment type="caution">
    <text evidence="2">The sequence shown here is derived from an EMBL/GenBank/DDBJ whole genome shotgun (WGS) entry which is preliminary data.</text>
</comment>